<dbReference type="RefSeq" id="WP_137976614.1">
    <property type="nucleotide sequence ID" value="NZ_BAAASO010000006.1"/>
</dbReference>
<evidence type="ECO:0000313" key="3">
    <source>
        <dbReference type="Proteomes" id="UP000301309"/>
    </source>
</evidence>
<evidence type="ECO:0000259" key="1">
    <source>
        <dbReference type="Pfam" id="PF03417"/>
    </source>
</evidence>
<dbReference type="EMBL" id="BJHW01000001">
    <property type="protein sequence ID" value="GDY51135.1"/>
    <property type="molecule type" value="Genomic_DNA"/>
</dbReference>
<dbReference type="InterPro" id="IPR047801">
    <property type="entry name" value="Peptidase_C45"/>
</dbReference>
<name>A0A4D4KQE1_STRVO</name>
<organism evidence="2 3">
    <name type="scientific">Streptomyces violaceusniger</name>
    <dbReference type="NCBI Taxonomy" id="68280"/>
    <lineage>
        <taxon>Bacteria</taxon>
        <taxon>Bacillati</taxon>
        <taxon>Actinomycetota</taxon>
        <taxon>Actinomycetes</taxon>
        <taxon>Kitasatosporales</taxon>
        <taxon>Streptomycetaceae</taxon>
        <taxon>Streptomyces</taxon>
        <taxon>Streptomyces violaceusniger group</taxon>
    </lineage>
</organism>
<comment type="caution">
    <text evidence="2">The sequence shown here is derived from an EMBL/GenBank/DDBJ whole genome shotgun (WGS) entry which is preliminary data.</text>
</comment>
<evidence type="ECO:0000313" key="2">
    <source>
        <dbReference type="EMBL" id="GDY51135.1"/>
    </source>
</evidence>
<feature type="domain" description="Peptidase C45 hydrolase" evidence="1">
    <location>
        <begin position="148"/>
        <end position="346"/>
    </location>
</feature>
<dbReference type="PANTHER" id="PTHR34180">
    <property type="entry name" value="PEPTIDASE C45"/>
    <property type="match status" value="1"/>
</dbReference>
<sequence>MTVAAPVRAAHPSRWREWGLALGSAGESADPAYLDLRGDPAEQGRQHGRAARAAIAANIAAVRRDIGELCADEESVGRYRQCLAENADFVRRHDPEQWAELCAIAEGADAPLDDILALNLPAHMVLRWVPQECSQLLAAGDRAAAGHTLLAKTRDMAGHFARHVVLRRRYPDGRRMTEVTVAGSVLWPGSGINDSGVAMSTSGVWSERTGVDWRASGTGWILINSHDLLRRARTAAEFADLLRGQPRLSGLNIALADPGDRLAVEATASEVTVRDRADHHVLTNHYECPATAPLAPGPDENASSYHRAAAAGRALGTSHGLTPGAFAELLADHTGYPQDSLCRHQVEGAGSETTYASIAVLPEGAFYVTLGNPCASDRTVFGAARAEAETAGAAG</sequence>
<reference evidence="2 3" key="1">
    <citation type="journal article" date="2020" name="Int. J. Syst. Evol. Microbiol.">
        <title>Reclassification of Streptomyces castelarensis and Streptomyces sporoclivatus as later heterotypic synonyms of Streptomyces antimycoticus.</title>
        <authorList>
            <person name="Komaki H."/>
            <person name="Tamura T."/>
        </authorList>
    </citation>
    <scope>NUCLEOTIDE SEQUENCE [LARGE SCALE GENOMIC DNA]</scope>
    <source>
        <strain evidence="2 3">NBRC 13459</strain>
    </source>
</reference>
<dbReference type="InterPro" id="IPR047794">
    <property type="entry name" value="C45_proenzyme-like"/>
</dbReference>
<proteinExistence type="predicted"/>
<accession>A0A4D4KQE1</accession>
<dbReference type="PANTHER" id="PTHR34180:SF1">
    <property type="entry name" value="BETA-ALANYL-DOPAMINE_CARCININE HYDROLASE"/>
    <property type="match status" value="1"/>
</dbReference>
<dbReference type="Gene3D" id="1.10.10.2120">
    <property type="match status" value="1"/>
</dbReference>
<gene>
    <name evidence="2" type="ORF">SVIO_017580</name>
</gene>
<keyword evidence="3" id="KW-1185">Reference proteome</keyword>
<dbReference type="OrthoDB" id="8109453at2"/>
<dbReference type="AlphaFoldDB" id="A0A4D4KQE1"/>
<dbReference type="Proteomes" id="UP000301309">
    <property type="component" value="Unassembled WGS sequence"/>
</dbReference>
<dbReference type="Gene3D" id="3.60.60.10">
    <property type="entry name" value="Penicillin V Acylase, Chain A"/>
    <property type="match status" value="1"/>
</dbReference>
<dbReference type="Pfam" id="PF03417">
    <property type="entry name" value="AAT"/>
    <property type="match status" value="1"/>
</dbReference>
<protein>
    <recommendedName>
        <fullName evidence="1">Peptidase C45 hydrolase domain-containing protein</fullName>
    </recommendedName>
</protein>
<dbReference type="InterPro" id="IPR005079">
    <property type="entry name" value="Peptidase_C45_hydrolase"/>
</dbReference>
<dbReference type="NCBIfam" id="NF040521">
    <property type="entry name" value="C45_proenzyme"/>
    <property type="match status" value="1"/>
</dbReference>